<dbReference type="InterPro" id="IPR013320">
    <property type="entry name" value="ConA-like_dom_sf"/>
</dbReference>
<name>A0A844Y6S3_9SPHN</name>
<dbReference type="Pfam" id="PF00722">
    <property type="entry name" value="Glyco_hydro_16"/>
    <property type="match status" value="1"/>
</dbReference>
<feature type="domain" description="GH16" evidence="4">
    <location>
        <begin position="102"/>
        <end position="258"/>
    </location>
</feature>
<feature type="region of interest" description="Disordered" evidence="2">
    <location>
        <begin position="37"/>
        <end position="65"/>
    </location>
</feature>
<evidence type="ECO:0000256" key="2">
    <source>
        <dbReference type="SAM" id="MobiDB-lite"/>
    </source>
</evidence>
<keyword evidence="6" id="KW-1185">Reference proteome</keyword>
<dbReference type="AlphaFoldDB" id="A0A844Y6S3"/>
<feature type="compositionally biased region" description="Pro residues" evidence="2">
    <location>
        <begin position="40"/>
        <end position="52"/>
    </location>
</feature>
<dbReference type="GO" id="GO:0005975">
    <property type="term" value="P:carbohydrate metabolic process"/>
    <property type="evidence" value="ECO:0007669"/>
    <property type="project" value="InterPro"/>
</dbReference>
<comment type="similarity">
    <text evidence="1">Belongs to the glycosyl hydrolase 16 family.</text>
</comment>
<gene>
    <name evidence="5" type="ORF">GRI47_09880</name>
</gene>
<dbReference type="RefSeq" id="WP_160661067.1">
    <property type="nucleotide sequence ID" value="NZ_BAABDV010000001.1"/>
</dbReference>
<dbReference type="PROSITE" id="PS51257">
    <property type="entry name" value="PROKAR_LIPOPROTEIN"/>
    <property type="match status" value="1"/>
</dbReference>
<evidence type="ECO:0000313" key="6">
    <source>
        <dbReference type="Proteomes" id="UP000430272"/>
    </source>
</evidence>
<protein>
    <submittedName>
        <fullName evidence="5">Family 16 glycosylhydrolase</fullName>
    </submittedName>
</protein>
<evidence type="ECO:0000259" key="4">
    <source>
        <dbReference type="Pfam" id="PF00722"/>
    </source>
</evidence>
<sequence length="292" mass="32189">MRRSLVAVMAASVTVSGCGADGSKPAPQVSLAQPVAVAPAPAPTPTPTPSPTPTATTPPDSVTTAGVKQGLPPLDLSEMRLWNYAAKWHASQWNNDFGAHPWRFDHVRPRKNGNVDFVLDSIAAPELIGQQSNGFYDSGLWEADVTIPELREGMVVAPLWLYNNNTREEFDFEFAGTRGLDVTIHAYPGGQHKTFTKRVSTGEGWAGRRARFGIRVDQKAGWTEMLINGKIVHRFTREDLGYFATDKFKPIFSVWATRPGHASLEAWTGRWMGLEPGQEVTMTVHGYRYTPL</sequence>
<dbReference type="OrthoDB" id="7412063at2"/>
<dbReference type="Proteomes" id="UP000430272">
    <property type="component" value="Unassembled WGS sequence"/>
</dbReference>
<feature type="signal peptide" evidence="3">
    <location>
        <begin position="1"/>
        <end position="20"/>
    </location>
</feature>
<evidence type="ECO:0000256" key="1">
    <source>
        <dbReference type="ARBA" id="ARBA00006865"/>
    </source>
</evidence>
<keyword evidence="5" id="KW-0378">Hydrolase</keyword>
<dbReference type="InterPro" id="IPR000757">
    <property type="entry name" value="Beta-glucanase-like"/>
</dbReference>
<dbReference type="Gene3D" id="2.60.120.200">
    <property type="match status" value="1"/>
</dbReference>
<feature type="compositionally biased region" description="Low complexity" evidence="2">
    <location>
        <begin position="53"/>
        <end position="65"/>
    </location>
</feature>
<dbReference type="SUPFAM" id="SSF49899">
    <property type="entry name" value="Concanavalin A-like lectins/glucanases"/>
    <property type="match status" value="1"/>
</dbReference>
<evidence type="ECO:0000256" key="3">
    <source>
        <dbReference type="SAM" id="SignalP"/>
    </source>
</evidence>
<accession>A0A844Y6S3</accession>
<dbReference type="GO" id="GO:0004553">
    <property type="term" value="F:hydrolase activity, hydrolyzing O-glycosyl compounds"/>
    <property type="evidence" value="ECO:0007669"/>
    <property type="project" value="InterPro"/>
</dbReference>
<reference evidence="5 6" key="1">
    <citation type="submission" date="2019-12" db="EMBL/GenBank/DDBJ databases">
        <title>Genomic-based taxomic classification of the family Erythrobacteraceae.</title>
        <authorList>
            <person name="Xu L."/>
        </authorList>
    </citation>
    <scope>NUCLEOTIDE SEQUENCE [LARGE SCALE GENOMIC DNA]</scope>
    <source>
        <strain evidence="5 6">JCM 17468</strain>
    </source>
</reference>
<evidence type="ECO:0000313" key="5">
    <source>
        <dbReference type="EMBL" id="MXO54310.1"/>
    </source>
</evidence>
<proteinExistence type="inferred from homology"/>
<organism evidence="5 6">
    <name type="scientific">Qipengyuania pelagi</name>
    <dbReference type="NCBI Taxonomy" id="994320"/>
    <lineage>
        <taxon>Bacteria</taxon>
        <taxon>Pseudomonadati</taxon>
        <taxon>Pseudomonadota</taxon>
        <taxon>Alphaproteobacteria</taxon>
        <taxon>Sphingomonadales</taxon>
        <taxon>Erythrobacteraceae</taxon>
        <taxon>Qipengyuania</taxon>
    </lineage>
</organism>
<dbReference type="EMBL" id="WTYD01000001">
    <property type="protein sequence ID" value="MXO54310.1"/>
    <property type="molecule type" value="Genomic_DNA"/>
</dbReference>
<keyword evidence="3" id="KW-0732">Signal</keyword>
<feature type="chain" id="PRO_5032867124" evidence="3">
    <location>
        <begin position="21"/>
        <end position="292"/>
    </location>
</feature>
<comment type="caution">
    <text evidence="5">The sequence shown here is derived from an EMBL/GenBank/DDBJ whole genome shotgun (WGS) entry which is preliminary data.</text>
</comment>